<feature type="domain" description="PAS" evidence="7">
    <location>
        <begin position="303"/>
        <end position="373"/>
    </location>
</feature>
<sequence length="594" mass="63872">MLPLRLPSPKLRTAILVGIAYTILAAAAIAFTRLSDNVALIWFATAPLLAALTVWPRRSWWMFILAGLIGSMTATLVTSPYTALAGLFAIANVGEAVIAALLLRRWALNRELFLSTRSIPWFVLWAGFVAPALSGAVVAAALFAAHGTDPLTTWGNWLIGHGLGSVIAMPLAVLVLRGGAEWKLFAARADAARAIGVATLVIAVSAAVFSQDRFPLLFLVIMPVLVATFTLRSIGAAASIVIVAVIGAAFTLGGHGPIGLVRGDEALQLQFFQFYVGTLFVIALPVATTLIERDTLLRALSTSEARYRLVAEHASDIMITVDPLGRVEYVSPSIRELGFADPLALYGTEALLLVAEPDRERVRATYRQAIAAPDRTFRVEYRALRASGETSWFEISTRAVLDDLGQATAMVSVARDLSQRKAREEELERAASLDPMTGLLNREVFRRSVGLALHRARRQPDRRAALALIDIDHFKGVNDTHGHAAGDTAILVLADLMRSNLRAADQIGRIGGEEFAILFDGVDADVAQASCERLRVALSRQPVPCAAGTFRMTASIGVVAVTPGTQIDRLFALADQALYAAKRGGRDRVERATA</sequence>
<comment type="subcellular location">
    <subcellularLocation>
        <location evidence="1">Cell membrane</location>
        <topology evidence="1">Multi-pass membrane protein</topology>
    </subcellularLocation>
</comment>
<feature type="transmembrane region" description="Helical" evidence="6">
    <location>
        <begin position="60"/>
        <end position="77"/>
    </location>
</feature>
<reference evidence="10 11" key="1">
    <citation type="submission" date="2020-03" db="EMBL/GenBank/DDBJ databases">
        <title>Genomic Encyclopedia of Type Strains, Phase IV (KMG-IV): sequencing the most valuable type-strain genomes for metagenomic binning, comparative biology and taxonomic classification.</title>
        <authorList>
            <person name="Goeker M."/>
        </authorList>
    </citation>
    <scope>NUCLEOTIDE SEQUENCE [LARGE SCALE GENOMIC DNA]</scope>
    <source>
        <strain evidence="10 11">DSM 22753</strain>
    </source>
</reference>
<evidence type="ECO:0000256" key="4">
    <source>
        <dbReference type="ARBA" id="ARBA00022989"/>
    </source>
</evidence>
<evidence type="ECO:0000256" key="2">
    <source>
        <dbReference type="ARBA" id="ARBA00022475"/>
    </source>
</evidence>
<feature type="transmembrane region" description="Helical" evidence="6">
    <location>
        <begin position="157"/>
        <end position="179"/>
    </location>
</feature>
<proteinExistence type="predicted"/>
<feature type="domain" description="PAC" evidence="8">
    <location>
        <begin position="377"/>
        <end position="429"/>
    </location>
</feature>
<evidence type="ECO:0000256" key="5">
    <source>
        <dbReference type="ARBA" id="ARBA00023136"/>
    </source>
</evidence>
<dbReference type="PROSITE" id="PS50887">
    <property type="entry name" value="GGDEF"/>
    <property type="match status" value="1"/>
</dbReference>
<feature type="transmembrane region" description="Helical" evidence="6">
    <location>
        <begin position="38"/>
        <end position="55"/>
    </location>
</feature>
<dbReference type="Pfam" id="PF08448">
    <property type="entry name" value="PAS_4"/>
    <property type="match status" value="1"/>
</dbReference>
<accession>A0ABX0TY88</accession>
<keyword evidence="11" id="KW-1185">Reference proteome</keyword>
<dbReference type="InterPro" id="IPR000014">
    <property type="entry name" value="PAS"/>
</dbReference>
<evidence type="ECO:0000256" key="3">
    <source>
        <dbReference type="ARBA" id="ARBA00022692"/>
    </source>
</evidence>
<dbReference type="Pfam" id="PF05231">
    <property type="entry name" value="MASE1"/>
    <property type="match status" value="1"/>
</dbReference>
<dbReference type="InterPro" id="IPR000700">
    <property type="entry name" value="PAS-assoc_C"/>
</dbReference>
<dbReference type="RefSeq" id="WP_166745427.1">
    <property type="nucleotide sequence ID" value="NZ_BAAAEV010000001.1"/>
</dbReference>
<dbReference type="CDD" id="cd00130">
    <property type="entry name" value="PAS"/>
    <property type="match status" value="1"/>
</dbReference>
<dbReference type="SMART" id="SM00086">
    <property type="entry name" value="PAC"/>
    <property type="match status" value="1"/>
</dbReference>
<dbReference type="Gene3D" id="3.30.450.20">
    <property type="entry name" value="PAS domain"/>
    <property type="match status" value="1"/>
</dbReference>
<dbReference type="Gene3D" id="3.30.70.270">
    <property type="match status" value="1"/>
</dbReference>
<name>A0ABX0TY88_9SPHN</name>
<dbReference type="SMART" id="SM00091">
    <property type="entry name" value="PAS"/>
    <property type="match status" value="1"/>
</dbReference>
<dbReference type="PROSITE" id="PS50112">
    <property type="entry name" value="PAS"/>
    <property type="match status" value="1"/>
</dbReference>
<dbReference type="EMBL" id="JAASQP010000001">
    <property type="protein sequence ID" value="NIJ23265.1"/>
    <property type="molecule type" value="Genomic_DNA"/>
</dbReference>
<dbReference type="InterPro" id="IPR007895">
    <property type="entry name" value="MASE1"/>
</dbReference>
<dbReference type="Pfam" id="PF00990">
    <property type="entry name" value="GGDEF"/>
    <property type="match status" value="1"/>
</dbReference>
<protein>
    <submittedName>
        <fullName evidence="10">Diguanylate cyclase (GGDEF)-like protein/PAS domain S-box-containing protein</fullName>
    </submittedName>
</protein>
<keyword evidence="5 6" id="KW-0472">Membrane</keyword>
<feature type="transmembrane region" description="Helical" evidence="6">
    <location>
        <begin position="272"/>
        <end position="291"/>
    </location>
</feature>
<keyword evidence="4 6" id="KW-1133">Transmembrane helix</keyword>
<evidence type="ECO:0000259" key="8">
    <source>
        <dbReference type="PROSITE" id="PS50113"/>
    </source>
</evidence>
<dbReference type="InterPro" id="IPR035965">
    <property type="entry name" value="PAS-like_dom_sf"/>
</dbReference>
<dbReference type="InterPro" id="IPR000160">
    <property type="entry name" value="GGDEF_dom"/>
</dbReference>
<feature type="transmembrane region" description="Helical" evidence="6">
    <location>
        <begin position="238"/>
        <end position="260"/>
    </location>
</feature>
<dbReference type="NCBIfam" id="TIGR00229">
    <property type="entry name" value="sensory_box"/>
    <property type="match status" value="1"/>
</dbReference>
<dbReference type="SMART" id="SM00267">
    <property type="entry name" value="GGDEF"/>
    <property type="match status" value="1"/>
</dbReference>
<keyword evidence="2" id="KW-1003">Cell membrane</keyword>
<evidence type="ECO:0000313" key="10">
    <source>
        <dbReference type="EMBL" id="NIJ23265.1"/>
    </source>
</evidence>
<dbReference type="PROSITE" id="PS50113">
    <property type="entry name" value="PAC"/>
    <property type="match status" value="1"/>
</dbReference>
<feature type="transmembrane region" description="Helical" evidence="6">
    <location>
        <begin position="12"/>
        <end position="32"/>
    </location>
</feature>
<feature type="domain" description="GGDEF" evidence="9">
    <location>
        <begin position="462"/>
        <end position="594"/>
    </location>
</feature>
<feature type="transmembrane region" description="Helical" evidence="6">
    <location>
        <begin position="214"/>
        <end position="231"/>
    </location>
</feature>
<dbReference type="PANTHER" id="PTHR44757">
    <property type="entry name" value="DIGUANYLATE CYCLASE DGCP"/>
    <property type="match status" value="1"/>
</dbReference>
<dbReference type="InterPro" id="IPR013656">
    <property type="entry name" value="PAS_4"/>
</dbReference>
<dbReference type="InterPro" id="IPR052155">
    <property type="entry name" value="Biofilm_reg_signaling"/>
</dbReference>
<feature type="transmembrane region" description="Helical" evidence="6">
    <location>
        <begin position="123"/>
        <end position="145"/>
    </location>
</feature>
<evidence type="ECO:0000313" key="11">
    <source>
        <dbReference type="Proteomes" id="UP000788153"/>
    </source>
</evidence>
<dbReference type="NCBIfam" id="TIGR00254">
    <property type="entry name" value="GGDEF"/>
    <property type="match status" value="1"/>
</dbReference>
<dbReference type="InterPro" id="IPR001610">
    <property type="entry name" value="PAC"/>
</dbReference>
<feature type="transmembrane region" description="Helical" evidence="6">
    <location>
        <begin position="83"/>
        <end position="103"/>
    </location>
</feature>
<dbReference type="SUPFAM" id="SSF55073">
    <property type="entry name" value="Nucleotide cyclase"/>
    <property type="match status" value="1"/>
</dbReference>
<comment type="caution">
    <text evidence="10">The sequence shown here is derived from an EMBL/GenBank/DDBJ whole genome shotgun (WGS) entry which is preliminary data.</text>
</comment>
<organism evidence="10 11">
    <name type="scientific">Sphingomonas japonica</name>
    <dbReference type="NCBI Taxonomy" id="511662"/>
    <lineage>
        <taxon>Bacteria</taxon>
        <taxon>Pseudomonadati</taxon>
        <taxon>Pseudomonadota</taxon>
        <taxon>Alphaproteobacteria</taxon>
        <taxon>Sphingomonadales</taxon>
        <taxon>Sphingomonadaceae</taxon>
        <taxon>Sphingomonas</taxon>
    </lineage>
</organism>
<dbReference type="InterPro" id="IPR029787">
    <property type="entry name" value="Nucleotide_cyclase"/>
</dbReference>
<gene>
    <name evidence="10" type="ORF">FHT01_000807</name>
</gene>
<feature type="transmembrane region" description="Helical" evidence="6">
    <location>
        <begin position="191"/>
        <end position="208"/>
    </location>
</feature>
<dbReference type="InterPro" id="IPR043128">
    <property type="entry name" value="Rev_trsase/Diguanyl_cyclase"/>
</dbReference>
<dbReference type="SUPFAM" id="SSF55785">
    <property type="entry name" value="PYP-like sensor domain (PAS domain)"/>
    <property type="match status" value="1"/>
</dbReference>
<dbReference type="PANTHER" id="PTHR44757:SF2">
    <property type="entry name" value="BIOFILM ARCHITECTURE MAINTENANCE PROTEIN MBAA"/>
    <property type="match status" value="1"/>
</dbReference>
<evidence type="ECO:0000259" key="9">
    <source>
        <dbReference type="PROSITE" id="PS50887"/>
    </source>
</evidence>
<dbReference type="CDD" id="cd01949">
    <property type="entry name" value="GGDEF"/>
    <property type="match status" value="1"/>
</dbReference>
<evidence type="ECO:0000256" key="1">
    <source>
        <dbReference type="ARBA" id="ARBA00004651"/>
    </source>
</evidence>
<keyword evidence="3 6" id="KW-0812">Transmembrane</keyword>
<dbReference type="Proteomes" id="UP000788153">
    <property type="component" value="Unassembled WGS sequence"/>
</dbReference>
<evidence type="ECO:0000259" key="7">
    <source>
        <dbReference type="PROSITE" id="PS50112"/>
    </source>
</evidence>
<evidence type="ECO:0000256" key="6">
    <source>
        <dbReference type="SAM" id="Phobius"/>
    </source>
</evidence>